<gene>
    <name evidence="2" type="ORF">EWE75_04995</name>
</gene>
<keyword evidence="3" id="KW-1185">Reference proteome</keyword>
<dbReference type="Pfam" id="PF01458">
    <property type="entry name" value="SUFBD_core"/>
    <property type="match status" value="1"/>
</dbReference>
<accession>A0A4Q6XZJ4</accession>
<dbReference type="EMBL" id="SGIS01000005">
    <property type="protein sequence ID" value="RZF65715.1"/>
    <property type="molecule type" value="Genomic_DNA"/>
</dbReference>
<dbReference type="AlphaFoldDB" id="A0A4Q6XZJ4"/>
<comment type="caution">
    <text evidence="2">The sequence shown here is derived from an EMBL/GenBank/DDBJ whole genome shotgun (WGS) entry which is preliminary data.</text>
</comment>
<dbReference type="PANTHER" id="PTHR43575:SF1">
    <property type="entry name" value="PROTEIN ABCI7, CHLOROPLASTIC"/>
    <property type="match status" value="1"/>
</dbReference>
<feature type="domain" description="SUF system FeS cluster assembly SufBD core" evidence="1">
    <location>
        <begin position="49"/>
        <end position="234"/>
    </location>
</feature>
<dbReference type="OrthoDB" id="9768262at2"/>
<dbReference type="PANTHER" id="PTHR43575">
    <property type="entry name" value="PROTEIN ABCI7, CHLOROPLASTIC"/>
    <property type="match status" value="1"/>
</dbReference>
<evidence type="ECO:0000313" key="3">
    <source>
        <dbReference type="Proteomes" id="UP000292085"/>
    </source>
</evidence>
<dbReference type="SUPFAM" id="SSF101960">
    <property type="entry name" value="Stabilizer of iron transporter SufD"/>
    <property type="match status" value="1"/>
</dbReference>
<reference evidence="2 3" key="1">
    <citation type="submission" date="2019-02" db="EMBL/GenBank/DDBJ databases">
        <authorList>
            <person name="Li Y."/>
        </authorList>
    </citation>
    <scope>NUCLEOTIDE SEQUENCE [LARGE SCALE GENOMIC DNA]</scope>
    <source>
        <strain evidence="2 3">3-7</strain>
    </source>
</reference>
<organism evidence="2 3">
    <name type="scientific">Sphingomonas populi</name>
    <dbReference type="NCBI Taxonomy" id="2484750"/>
    <lineage>
        <taxon>Bacteria</taxon>
        <taxon>Pseudomonadati</taxon>
        <taxon>Pseudomonadota</taxon>
        <taxon>Alphaproteobacteria</taxon>
        <taxon>Sphingomonadales</taxon>
        <taxon>Sphingomonadaceae</taxon>
        <taxon>Sphingomonas</taxon>
    </lineage>
</organism>
<proteinExistence type="predicted"/>
<dbReference type="GO" id="GO:0016226">
    <property type="term" value="P:iron-sulfur cluster assembly"/>
    <property type="evidence" value="ECO:0007669"/>
    <property type="project" value="InterPro"/>
</dbReference>
<dbReference type="InterPro" id="IPR055346">
    <property type="entry name" value="Fe-S_cluster_assembly_SufBD"/>
</dbReference>
<dbReference type="InterPro" id="IPR000825">
    <property type="entry name" value="SUF_FeS_clus_asmbl_SufBD_core"/>
</dbReference>
<protein>
    <submittedName>
        <fullName evidence="2">SufD family Fe-S cluster assembly protein</fullName>
    </submittedName>
</protein>
<name>A0A4Q6XZJ4_9SPHN</name>
<sequence length="263" mass="27673">MRRAGPSLSHKGRGDLSALPTRRDEAWRYSDLEAVASVWPLPAPEVIEVAAGDSITRVIVQDAAADATAIRDIQVILHAGATATFHVLNTGGKLGRVAIDVTCHEGSHFELGAAMLGAGEQTLEIVTTLNHIEPNATSNQMVRSVLGGHATGSYLGKVAVARDAQKTDASQSVKAMLLTRTATANAKPELEIFADDVKCAHGATVGELDKTGLFYLESRGLPPAEAKALLLRAFIGSVFDGIADDAERESVEAAAQAALERML</sequence>
<evidence type="ECO:0000259" key="1">
    <source>
        <dbReference type="Pfam" id="PF01458"/>
    </source>
</evidence>
<evidence type="ECO:0000313" key="2">
    <source>
        <dbReference type="EMBL" id="RZF65715.1"/>
    </source>
</evidence>
<dbReference type="InterPro" id="IPR037284">
    <property type="entry name" value="SUF_FeS_clus_asmbl_SufBD_sf"/>
</dbReference>
<dbReference type="Proteomes" id="UP000292085">
    <property type="component" value="Unassembled WGS sequence"/>
</dbReference>